<keyword evidence="1" id="KW-0812">Transmembrane</keyword>
<proteinExistence type="predicted"/>
<reference evidence="2" key="2">
    <citation type="journal article" date="2023" name="IMA Fungus">
        <title>Comparative genomic study of the Penicillium genus elucidates a diverse pangenome and 15 lateral gene transfer events.</title>
        <authorList>
            <person name="Petersen C."/>
            <person name="Sorensen T."/>
            <person name="Nielsen M.R."/>
            <person name="Sondergaard T.E."/>
            <person name="Sorensen J.L."/>
            <person name="Fitzpatrick D.A."/>
            <person name="Frisvad J.C."/>
            <person name="Nielsen K.L."/>
        </authorList>
    </citation>
    <scope>NUCLEOTIDE SEQUENCE</scope>
    <source>
        <strain evidence="2">IBT 22155</strain>
    </source>
</reference>
<protein>
    <submittedName>
        <fullName evidence="2">Uncharacterized protein</fullName>
    </submittedName>
</protein>
<dbReference type="GeneID" id="81406946"/>
<dbReference type="RefSeq" id="XP_056521372.1">
    <property type="nucleotide sequence ID" value="XM_056667776.1"/>
</dbReference>
<keyword evidence="3" id="KW-1185">Reference proteome</keyword>
<sequence>MSSWLQAYQEFRTAEPLLHRVLVFRVYQFIAIICLQLLCMLNDLEWFNTSPTVIMDDEEEVTMLTLCTKIYSTMAVSPIPLDYDY</sequence>
<organism evidence="2 3">
    <name type="scientific">Penicillium bovifimosum</name>
    <dbReference type="NCBI Taxonomy" id="126998"/>
    <lineage>
        <taxon>Eukaryota</taxon>
        <taxon>Fungi</taxon>
        <taxon>Dikarya</taxon>
        <taxon>Ascomycota</taxon>
        <taxon>Pezizomycotina</taxon>
        <taxon>Eurotiomycetes</taxon>
        <taxon>Eurotiomycetidae</taxon>
        <taxon>Eurotiales</taxon>
        <taxon>Aspergillaceae</taxon>
        <taxon>Penicillium</taxon>
    </lineage>
</organism>
<keyword evidence="1" id="KW-0472">Membrane</keyword>
<reference evidence="2" key="1">
    <citation type="submission" date="2022-11" db="EMBL/GenBank/DDBJ databases">
        <authorList>
            <person name="Petersen C."/>
        </authorList>
    </citation>
    <scope>NUCLEOTIDE SEQUENCE</scope>
    <source>
        <strain evidence="2">IBT 22155</strain>
    </source>
</reference>
<evidence type="ECO:0000313" key="2">
    <source>
        <dbReference type="EMBL" id="KAJ5130993.1"/>
    </source>
</evidence>
<feature type="transmembrane region" description="Helical" evidence="1">
    <location>
        <begin position="22"/>
        <end position="41"/>
    </location>
</feature>
<dbReference type="EMBL" id="JAPQKL010000005">
    <property type="protein sequence ID" value="KAJ5130993.1"/>
    <property type="molecule type" value="Genomic_DNA"/>
</dbReference>
<comment type="caution">
    <text evidence="2">The sequence shown here is derived from an EMBL/GenBank/DDBJ whole genome shotgun (WGS) entry which is preliminary data.</text>
</comment>
<evidence type="ECO:0000313" key="3">
    <source>
        <dbReference type="Proteomes" id="UP001149079"/>
    </source>
</evidence>
<accession>A0A9W9GW27</accession>
<dbReference type="Proteomes" id="UP001149079">
    <property type="component" value="Unassembled WGS sequence"/>
</dbReference>
<keyword evidence="1" id="KW-1133">Transmembrane helix</keyword>
<dbReference type="AlphaFoldDB" id="A0A9W9GW27"/>
<name>A0A9W9GW27_9EURO</name>
<gene>
    <name evidence="2" type="ORF">N7515_007032</name>
</gene>
<evidence type="ECO:0000256" key="1">
    <source>
        <dbReference type="SAM" id="Phobius"/>
    </source>
</evidence>